<reference evidence="1" key="1">
    <citation type="submission" date="2021-09" db="EMBL/GenBank/DDBJ databases">
        <authorList>
            <person name="Martin H S."/>
        </authorList>
    </citation>
    <scope>NUCLEOTIDE SEQUENCE</scope>
</reference>
<protein>
    <submittedName>
        <fullName evidence="1">(African queen) hypothetical protein</fullName>
    </submittedName>
</protein>
<dbReference type="Proteomes" id="UP000789524">
    <property type="component" value="Unassembled WGS sequence"/>
</dbReference>
<evidence type="ECO:0000313" key="2">
    <source>
        <dbReference type="Proteomes" id="UP000789524"/>
    </source>
</evidence>
<gene>
    <name evidence="1" type="ORF">DCHRY22_LOCUS11458</name>
</gene>
<accession>A0A8J2VUM3</accession>
<sequence length="84" mass="8946">MVYVRPFSQDTVTSDVPSKNTEVHIEWSVKTRGVVTRDPISQLLVSAAREAAGGEARGGAAAACQCRTLTPSIDAASALHNHRQ</sequence>
<proteinExistence type="predicted"/>
<comment type="caution">
    <text evidence="1">The sequence shown here is derived from an EMBL/GenBank/DDBJ whole genome shotgun (WGS) entry which is preliminary data.</text>
</comment>
<name>A0A8J2VUM3_9NEOP</name>
<evidence type="ECO:0000313" key="1">
    <source>
        <dbReference type="EMBL" id="CAG9575585.1"/>
    </source>
</evidence>
<dbReference type="EMBL" id="CAKASE010000074">
    <property type="protein sequence ID" value="CAG9575585.1"/>
    <property type="molecule type" value="Genomic_DNA"/>
</dbReference>
<dbReference type="AlphaFoldDB" id="A0A8J2VUM3"/>
<keyword evidence="2" id="KW-1185">Reference proteome</keyword>
<organism evidence="1 2">
    <name type="scientific">Danaus chrysippus</name>
    <name type="common">African queen</name>
    <dbReference type="NCBI Taxonomy" id="151541"/>
    <lineage>
        <taxon>Eukaryota</taxon>
        <taxon>Metazoa</taxon>
        <taxon>Ecdysozoa</taxon>
        <taxon>Arthropoda</taxon>
        <taxon>Hexapoda</taxon>
        <taxon>Insecta</taxon>
        <taxon>Pterygota</taxon>
        <taxon>Neoptera</taxon>
        <taxon>Endopterygota</taxon>
        <taxon>Lepidoptera</taxon>
        <taxon>Glossata</taxon>
        <taxon>Ditrysia</taxon>
        <taxon>Papilionoidea</taxon>
        <taxon>Nymphalidae</taxon>
        <taxon>Danainae</taxon>
        <taxon>Danaini</taxon>
        <taxon>Danaina</taxon>
        <taxon>Danaus</taxon>
        <taxon>Anosia</taxon>
    </lineage>
</organism>